<organism evidence="2 3">
    <name type="scientific">Ascaris lumbricoides</name>
    <name type="common">Giant roundworm</name>
    <dbReference type="NCBI Taxonomy" id="6252"/>
    <lineage>
        <taxon>Eukaryota</taxon>
        <taxon>Metazoa</taxon>
        <taxon>Ecdysozoa</taxon>
        <taxon>Nematoda</taxon>
        <taxon>Chromadorea</taxon>
        <taxon>Rhabditida</taxon>
        <taxon>Spirurina</taxon>
        <taxon>Ascaridomorpha</taxon>
        <taxon>Ascaridoidea</taxon>
        <taxon>Ascarididae</taxon>
        <taxon>Ascaris</taxon>
    </lineage>
</organism>
<dbReference type="WBParaSite" id="ALUE_0000217701-mRNA-1">
    <property type="protein sequence ID" value="ALUE_0000217701-mRNA-1"/>
    <property type="gene ID" value="ALUE_0000217701"/>
</dbReference>
<dbReference type="AlphaFoldDB" id="A0A0M3HKY2"/>
<evidence type="ECO:0000313" key="2">
    <source>
        <dbReference type="Proteomes" id="UP000036681"/>
    </source>
</evidence>
<dbReference type="Proteomes" id="UP000036681">
    <property type="component" value="Unplaced"/>
</dbReference>
<protein>
    <submittedName>
        <fullName evidence="3">Neur_chan_memb domain-containing protein</fullName>
    </submittedName>
</protein>
<keyword evidence="1" id="KW-0472">Membrane</keyword>
<accession>A0A0M3HKY2</accession>
<evidence type="ECO:0000256" key="1">
    <source>
        <dbReference type="SAM" id="Phobius"/>
    </source>
</evidence>
<feature type="transmembrane region" description="Helical" evidence="1">
    <location>
        <begin position="63"/>
        <end position="83"/>
    </location>
</feature>
<reference evidence="3" key="1">
    <citation type="submission" date="2017-02" db="UniProtKB">
        <authorList>
            <consortium name="WormBaseParasite"/>
        </authorList>
    </citation>
    <scope>IDENTIFICATION</scope>
</reference>
<evidence type="ECO:0000313" key="3">
    <source>
        <dbReference type="WBParaSite" id="ALUE_0000217701-mRNA-1"/>
    </source>
</evidence>
<sequence>MLENFVYMDTRVLRNYYPPVVEEVRSPLIKEELSVSENVSKVGYGFKRAERLKFDVNDEVKSIIVFVFFARLLAVIMGLLVVITNLPRR</sequence>
<name>A0A0M3HKY2_ASCLU</name>
<proteinExistence type="predicted"/>
<keyword evidence="2" id="KW-1185">Reference proteome</keyword>
<keyword evidence="1" id="KW-1133">Transmembrane helix</keyword>
<keyword evidence="1" id="KW-0812">Transmembrane</keyword>